<accession>A0A8J2JQZ4</accession>
<reference evidence="1" key="1">
    <citation type="submission" date="2021-06" db="EMBL/GenBank/DDBJ databases">
        <authorList>
            <person name="Hodson N. C."/>
            <person name="Mongue J. A."/>
            <person name="Jaron S. K."/>
        </authorList>
    </citation>
    <scope>NUCLEOTIDE SEQUENCE</scope>
</reference>
<evidence type="ECO:0000313" key="2">
    <source>
        <dbReference type="Proteomes" id="UP000708208"/>
    </source>
</evidence>
<keyword evidence="2" id="KW-1185">Reference proteome</keyword>
<name>A0A8J2JQZ4_9HEXA</name>
<comment type="caution">
    <text evidence="1">The sequence shown here is derived from an EMBL/GenBank/DDBJ whole genome shotgun (WGS) entry which is preliminary data.</text>
</comment>
<sequence>TSVKEKAT</sequence>
<dbReference type="EMBL" id="CAJVCH010114185">
    <property type="protein sequence ID" value="CAG7724799.1"/>
    <property type="molecule type" value="Genomic_DNA"/>
</dbReference>
<organism evidence="1 2">
    <name type="scientific">Allacma fusca</name>
    <dbReference type="NCBI Taxonomy" id="39272"/>
    <lineage>
        <taxon>Eukaryota</taxon>
        <taxon>Metazoa</taxon>
        <taxon>Ecdysozoa</taxon>
        <taxon>Arthropoda</taxon>
        <taxon>Hexapoda</taxon>
        <taxon>Collembola</taxon>
        <taxon>Symphypleona</taxon>
        <taxon>Sminthuridae</taxon>
        <taxon>Allacma</taxon>
    </lineage>
</organism>
<protein>
    <submittedName>
        <fullName evidence="1">Uncharacterized protein</fullName>
    </submittedName>
</protein>
<proteinExistence type="predicted"/>
<dbReference type="Proteomes" id="UP000708208">
    <property type="component" value="Unassembled WGS sequence"/>
</dbReference>
<evidence type="ECO:0000313" key="1">
    <source>
        <dbReference type="EMBL" id="CAG7724799.1"/>
    </source>
</evidence>
<gene>
    <name evidence="1" type="ORF">AFUS01_LOCUS13799</name>
</gene>
<feature type="non-terminal residue" evidence="1">
    <location>
        <position position="1"/>
    </location>
</feature>